<dbReference type="EMBL" id="CAUYUJ010017225">
    <property type="protein sequence ID" value="CAK0872979.1"/>
    <property type="molecule type" value="Genomic_DNA"/>
</dbReference>
<proteinExistence type="predicted"/>
<gene>
    <name evidence="2" type="ORF">PCOR1329_LOCUS58289</name>
</gene>
<feature type="region of interest" description="Disordered" evidence="1">
    <location>
        <begin position="1"/>
        <end position="37"/>
    </location>
</feature>
<evidence type="ECO:0000313" key="2">
    <source>
        <dbReference type="EMBL" id="CAK0872979.1"/>
    </source>
</evidence>
<sequence>ARSSPFPRPPPRACPSFRAPPARRGARTCAMTPRPGKIEVPISGEVISRRKVDRKARGDDDEVTNDFSKVVRMDGPSKLNWLCKALPMVRRRRMPPAEFLEIVTNQRFAANLDDFMPWGGQMV</sequence>
<feature type="non-terminal residue" evidence="2">
    <location>
        <position position="1"/>
    </location>
</feature>
<protein>
    <submittedName>
        <fullName evidence="2">Uncharacterized protein</fullName>
    </submittedName>
</protein>
<feature type="non-terminal residue" evidence="2">
    <location>
        <position position="123"/>
    </location>
</feature>
<dbReference type="Proteomes" id="UP001189429">
    <property type="component" value="Unassembled WGS sequence"/>
</dbReference>
<accession>A0ABN9VL34</accession>
<feature type="compositionally biased region" description="Pro residues" evidence="1">
    <location>
        <begin position="1"/>
        <end position="13"/>
    </location>
</feature>
<feature type="compositionally biased region" description="Low complexity" evidence="1">
    <location>
        <begin position="14"/>
        <end position="23"/>
    </location>
</feature>
<reference evidence="2" key="1">
    <citation type="submission" date="2023-10" db="EMBL/GenBank/DDBJ databases">
        <authorList>
            <person name="Chen Y."/>
            <person name="Shah S."/>
            <person name="Dougan E. K."/>
            <person name="Thang M."/>
            <person name="Chan C."/>
        </authorList>
    </citation>
    <scope>NUCLEOTIDE SEQUENCE [LARGE SCALE GENOMIC DNA]</scope>
</reference>
<organism evidence="2 3">
    <name type="scientific">Prorocentrum cordatum</name>
    <dbReference type="NCBI Taxonomy" id="2364126"/>
    <lineage>
        <taxon>Eukaryota</taxon>
        <taxon>Sar</taxon>
        <taxon>Alveolata</taxon>
        <taxon>Dinophyceae</taxon>
        <taxon>Prorocentrales</taxon>
        <taxon>Prorocentraceae</taxon>
        <taxon>Prorocentrum</taxon>
    </lineage>
</organism>
<comment type="caution">
    <text evidence="2">The sequence shown here is derived from an EMBL/GenBank/DDBJ whole genome shotgun (WGS) entry which is preliminary data.</text>
</comment>
<evidence type="ECO:0000256" key="1">
    <source>
        <dbReference type="SAM" id="MobiDB-lite"/>
    </source>
</evidence>
<keyword evidence="3" id="KW-1185">Reference proteome</keyword>
<name>A0ABN9VL34_9DINO</name>
<evidence type="ECO:0000313" key="3">
    <source>
        <dbReference type="Proteomes" id="UP001189429"/>
    </source>
</evidence>